<dbReference type="InterPro" id="IPR040079">
    <property type="entry name" value="Glutathione_S-Trfase"/>
</dbReference>
<dbReference type="InterPro" id="IPR011767">
    <property type="entry name" value="GLR_AS"/>
</dbReference>
<evidence type="ECO:0000259" key="3">
    <source>
        <dbReference type="PROSITE" id="PS50405"/>
    </source>
</evidence>
<evidence type="ECO:0000313" key="5">
    <source>
        <dbReference type="EMBL" id="JAG21364.1"/>
    </source>
</evidence>
<dbReference type="PROSITE" id="PS50404">
    <property type="entry name" value="GST_NTER"/>
    <property type="match status" value="2"/>
</dbReference>
<keyword evidence="4" id="KW-0808">Transferase</keyword>
<dbReference type="Pfam" id="PF13417">
    <property type="entry name" value="GST_N_3"/>
    <property type="match status" value="2"/>
</dbReference>
<dbReference type="InterPro" id="IPR041695">
    <property type="entry name" value="GST_C_5"/>
</dbReference>
<dbReference type="Pfam" id="PF16865">
    <property type="entry name" value="GST_C_5"/>
    <property type="match status" value="1"/>
</dbReference>
<dbReference type="Gene3D" id="1.20.1050.10">
    <property type="match status" value="1"/>
</dbReference>
<dbReference type="EMBL" id="GBHO01022241">
    <property type="protein sequence ID" value="JAG21363.1"/>
    <property type="molecule type" value="Transcribed_RNA"/>
</dbReference>
<dbReference type="GO" id="GO:0016740">
    <property type="term" value="F:transferase activity"/>
    <property type="evidence" value="ECO:0007669"/>
    <property type="project" value="UniProtKB-KW"/>
</dbReference>
<feature type="domain" description="GST N-terminal" evidence="2">
    <location>
        <begin position="232"/>
        <end position="311"/>
    </location>
</feature>
<name>A0A0A9XR79_LYGHE</name>
<reference evidence="6" key="3">
    <citation type="journal article" date="2016" name="Gigascience">
        <title>De novo construction of an expanded transcriptome assembly for the western tarnished plant bug, Lygus hesperus.</title>
        <authorList>
            <person name="Tassone E.E."/>
            <person name="Geib S.M."/>
            <person name="Hall B."/>
            <person name="Fabrick J.A."/>
            <person name="Brent C.S."/>
            <person name="Hull J.J."/>
        </authorList>
    </citation>
    <scope>NUCLEOTIDE SEQUENCE</scope>
</reference>
<dbReference type="PANTHER" id="PTHR43968">
    <property type="match status" value="1"/>
</dbReference>
<dbReference type="InterPro" id="IPR050983">
    <property type="entry name" value="GST_Omega/HSP26"/>
</dbReference>
<dbReference type="Gene3D" id="3.40.30.10">
    <property type="entry name" value="Glutaredoxin"/>
    <property type="match status" value="2"/>
</dbReference>
<dbReference type="InterPro" id="IPR036249">
    <property type="entry name" value="Thioredoxin-like_sf"/>
</dbReference>
<evidence type="ECO:0000259" key="2">
    <source>
        <dbReference type="PROSITE" id="PS50404"/>
    </source>
</evidence>
<feature type="domain" description="GST C-terminal" evidence="3">
    <location>
        <begin position="94"/>
        <end position="225"/>
    </location>
</feature>
<accession>A0A0A9XR79</accession>
<protein>
    <submittedName>
        <fullName evidence="4">Glutathione S-transferase omega-2</fullName>
    </submittedName>
</protein>
<dbReference type="SUPFAM" id="SSF52833">
    <property type="entry name" value="Thioredoxin-like"/>
    <property type="match status" value="2"/>
</dbReference>
<evidence type="ECO:0000256" key="1">
    <source>
        <dbReference type="ARBA" id="ARBA00011067"/>
    </source>
</evidence>
<dbReference type="AlphaFoldDB" id="A0A0A9XR79"/>
<sequence length="361" mass="41957">MMTTMNAQPALKLFTNPLCPYCQKVEIVIAERGLDVERVIIPFKDMPDWYKQLNPRHTVPSLQVDGKRMVFESLLICKYLNDLPAGRMPLSMYTPYNQYRIDFFLQQFDLFVTAIRNFMMDPMNEEKRHSLDEYVCYTDKLLYSLQTTGPFVCDDEFSLADACIVPHFIRFRASLNYYCFYDLFEHAPHMKKLLSVCMNRPSVRNTTRPIKEYLVAHNHHMPKTLPVSGANGNYVLFGSKMSPFVQAVRLMCASKKIKPFMIEINPSEPPTWFAYVNPRGTVPVLMTPEGVTIHESRTIMQYIHEVSAEHDCIYKGDAEKLYAVNFFMTATNWFTNALRAFLHNPTVKEMQEELVMTAKQL</sequence>
<reference evidence="4" key="1">
    <citation type="journal article" date="2014" name="PLoS ONE">
        <title>Transcriptome-Based Identification of ABC Transporters in the Western Tarnished Plant Bug Lygus hesperus.</title>
        <authorList>
            <person name="Hull J.J."/>
            <person name="Chaney K."/>
            <person name="Geib S.M."/>
            <person name="Fabrick J.A."/>
            <person name="Brent C.S."/>
            <person name="Walsh D."/>
            <person name="Lavine L.C."/>
        </authorList>
    </citation>
    <scope>NUCLEOTIDE SEQUENCE</scope>
</reference>
<dbReference type="EMBL" id="GDHC01020190">
    <property type="protein sequence ID" value="JAP98438.1"/>
    <property type="molecule type" value="Transcribed_RNA"/>
</dbReference>
<dbReference type="SUPFAM" id="SSF47616">
    <property type="entry name" value="GST C-terminal domain-like"/>
    <property type="match status" value="1"/>
</dbReference>
<dbReference type="CDD" id="cd00299">
    <property type="entry name" value="GST_C_family"/>
    <property type="match status" value="1"/>
</dbReference>
<dbReference type="PROSITE" id="PS50405">
    <property type="entry name" value="GST_CTER"/>
    <property type="match status" value="1"/>
</dbReference>
<organism evidence="4">
    <name type="scientific">Lygus hesperus</name>
    <name type="common">Western plant bug</name>
    <dbReference type="NCBI Taxonomy" id="30085"/>
    <lineage>
        <taxon>Eukaryota</taxon>
        <taxon>Metazoa</taxon>
        <taxon>Ecdysozoa</taxon>
        <taxon>Arthropoda</taxon>
        <taxon>Hexapoda</taxon>
        <taxon>Insecta</taxon>
        <taxon>Pterygota</taxon>
        <taxon>Neoptera</taxon>
        <taxon>Paraneoptera</taxon>
        <taxon>Hemiptera</taxon>
        <taxon>Heteroptera</taxon>
        <taxon>Panheteroptera</taxon>
        <taxon>Cimicomorpha</taxon>
        <taxon>Miridae</taxon>
        <taxon>Mirini</taxon>
        <taxon>Lygus</taxon>
    </lineage>
</organism>
<evidence type="ECO:0000313" key="4">
    <source>
        <dbReference type="EMBL" id="JAG21363.1"/>
    </source>
</evidence>
<dbReference type="CDD" id="cd00570">
    <property type="entry name" value="GST_N_family"/>
    <property type="match status" value="2"/>
</dbReference>
<dbReference type="SFLD" id="SFLDG00358">
    <property type="entry name" value="Main_(cytGST)"/>
    <property type="match status" value="1"/>
</dbReference>
<comment type="similarity">
    <text evidence="1">Belongs to the GST superfamily. Omega family.</text>
</comment>
<feature type="domain" description="GST N-terminal" evidence="2">
    <location>
        <begin position="9"/>
        <end position="88"/>
    </location>
</feature>
<proteinExistence type="inferred from homology"/>
<dbReference type="GO" id="GO:0005737">
    <property type="term" value="C:cytoplasm"/>
    <property type="evidence" value="ECO:0007669"/>
    <property type="project" value="TreeGrafter"/>
</dbReference>
<dbReference type="PROSITE" id="PS00195">
    <property type="entry name" value="GLUTAREDOXIN_1"/>
    <property type="match status" value="1"/>
</dbReference>
<dbReference type="EMBL" id="GBHO01022240">
    <property type="protein sequence ID" value="JAG21364.1"/>
    <property type="molecule type" value="Transcribed_RNA"/>
</dbReference>
<dbReference type="PANTHER" id="PTHR43968:SF6">
    <property type="entry name" value="GLUTATHIONE S-TRANSFERASE OMEGA"/>
    <property type="match status" value="1"/>
</dbReference>
<reference evidence="4" key="2">
    <citation type="submission" date="2014-07" db="EMBL/GenBank/DDBJ databases">
        <authorList>
            <person name="Hull J."/>
        </authorList>
    </citation>
    <scope>NUCLEOTIDE SEQUENCE</scope>
</reference>
<dbReference type="EMBL" id="GDHC01018299">
    <property type="protein sequence ID" value="JAQ00330.1"/>
    <property type="molecule type" value="Transcribed_RNA"/>
</dbReference>
<gene>
    <name evidence="4" type="primary">Gsto2_1</name>
    <name evidence="5" type="synonym">Gsto2_0</name>
    <name evidence="7" type="synonym">Gsto2_2</name>
    <name evidence="4" type="ORF">CM83_52440</name>
    <name evidence="5" type="ORF">CM83_52441</name>
    <name evidence="7" type="ORF">g.55228</name>
    <name evidence="6" type="ORF">g.55229</name>
</gene>
<dbReference type="InterPro" id="IPR036282">
    <property type="entry name" value="Glutathione-S-Trfase_C_sf"/>
</dbReference>
<dbReference type="InterPro" id="IPR010987">
    <property type="entry name" value="Glutathione-S-Trfase_C-like"/>
</dbReference>
<evidence type="ECO:0000313" key="7">
    <source>
        <dbReference type="EMBL" id="JAQ00330.1"/>
    </source>
</evidence>
<dbReference type="SFLD" id="SFLDS00019">
    <property type="entry name" value="Glutathione_Transferase_(cytos"/>
    <property type="match status" value="1"/>
</dbReference>
<evidence type="ECO:0000313" key="6">
    <source>
        <dbReference type="EMBL" id="JAP98438.1"/>
    </source>
</evidence>
<dbReference type="InterPro" id="IPR004045">
    <property type="entry name" value="Glutathione_S-Trfase_N"/>
</dbReference>